<sequence length="403" mass="45086">KPVEERKSIRQLAREHDIDHSVLSRLVKGQPTMGEFNTGKQLFTPAEELTVQFVNRFLQRHPCLSIYRAAPLDRNCASGMNPTAVKDYLDMVEELFTTHNLPGENILGMDEVGVNTGIFAHQLTIAGNGTMLRPTVIFKGKYRMSSWSEDNPDQANVTVSARGYTENVISLEYIKDFDDQTSHLEGPCFLFVDGHQSHCTIDFLEYAVAHNIIVISYPLHTMHELQGLDVACFGALKIYWTQECERYWRSTGKRVNNDTFLCVYSRARARAFTPETIRSAFWTTGLIPHRHDFCHHNFLCPDAMAPALETSVKGGFPLPLPSPVHAIQAAIERLPSEPSENEREDAMDEVEVDLAEVLRSTSTSFLITDSPLKSTSRLAAPVIQSVPASLRPGYSILHAGPAN</sequence>
<dbReference type="Pfam" id="PF03184">
    <property type="entry name" value="DDE_1"/>
    <property type="match status" value="1"/>
</dbReference>
<proteinExistence type="predicted"/>
<protein>
    <recommendedName>
        <fullName evidence="1">DDE-1 domain-containing protein</fullName>
    </recommendedName>
</protein>
<feature type="non-terminal residue" evidence="2">
    <location>
        <position position="1"/>
    </location>
</feature>
<dbReference type="AlphaFoldDB" id="A0A0C3Q7G3"/>
<dbReference type="OrthoDB" id="2917041at2759"/>
<feature type="non-terminal residue" evidence="2">
    <location>
        <position position="403"/>
    </location>
</feature>
<feature type="domain" description="DDE-1" evidence="1">
    <location>
        <begin position="125"/>
        <end position="281"/>
    </location>
</feature>
<dbReference type="HOGENOM" id="CLU_013929_2_0_1"/>
<dbReference type="STRING" id="1051891.A0A0C3Q7G3"/>
<evidence type="ECO:0000313" key="3">
    <source>
        <dbReference type="Proteomes" id="UP000054248"/>
    </source>
</evidence>
<dbReference type="InterPro" id="IPR004875">
    <property type="entry name" value="DDE_SF_endonuclease_dom"/>
</dbReference>
<dbReference type="EMBL" id="KN823220">
    <property type="protein sequence ID" value="KIO19464.1"/>
    <property type="molecule type" value="Genomic_DNA"/>
</dbReference>
<keyword evidence="3" id="KW-1185">Reference proteome</keyword>
<evidence type="ECO:0000259" key="1">
    <source>
        <dbReference type="Pfam" id="PF03184"/>
    </source>
</evidence>
<name>A0A0C3Q7G3_9AGAM</name>
<reference evidence="3" key="2">
    <citation type="submission" date="2015-01" db="EMBL/GenBank/DDBJ databases">
        <title>Evolutionary Origins and Diversification of the Mycorrhizal Mutualists.</title>
        <authorList>
            <consortium name="DOE Joint Genome Institute"/>
            <consortium name="Mycorrhizal Genomics Consortium"/>
            <person name="Kohler A."/>
            <person name="Kuo A."/>
            <person name="Nagy L.G."/>
            <person name="Floudas D."/>
            <person name="Copeland A."/>
            <person name="Barry K.W."/>
            <person name="Cichocki N."/>
            <person name="Veneault-Fourrey C."/>
            <person name="LaButti K."/>
            <person name="Lindquist E.A."/>
            <person name="Lipzen A."/>
            <person name="Lundell T."/>
            <person name="Morin E."/>
            <person name="Murat C."/>
            <person name="Riley R."/>
            <person name="Ohm R."/>
            <person name="Sun H."/>
            <person name="Tunlid A."/>
            <person name="Henrissat B."/>
            <person name="Grigoriev I.V."/>
            <person name="Hibbett D.S."/>
            <person name="Martin F."/>
        </authorList>
    </citation>
    <scope>NUCLEOTIDE SEQUENCE [LARGE SCALE GENOMIC DNA]</scope>
    <source>
        <strain evidence="3">MUT 4182</strain>
    </source>
</reference>
<reference evidence="2 3" key="1">
    <citation type="submission" date="2014-04" db="EMBL/GenBank/DDBJ databases">
        <authorList>
            <consortium name="DOE Joint Genome Institute"/>
            <person name="Kuo A."/>
            <person name="Girlanda M."/>
            <person name="Perotto S."/>
            <person name="Kohler A."/>
            <person name="Nagy L.G."/>
            <person name="Floudas D."/>
            <person name="Copeland A."/>
            <person name="Barry K.W."/>
            <person name="Cichocki N."/>
            <person name="Veneault-Fourrey C."/>
            <person name="LaButti K."/>
            <person name="Lindquist E.A."/>
            <person name="Lipzen A."/>
            <person name="Lundell T."/>
            <person name="Morin E."/>
            <person name="Murat C."/>
            <person name="Sun H."/>
            <person name="Tunlid A."/>
            <person name="Henrissat B."/>
            <person name="Grigoriev I.V."/>
            <person name="Hibbett D.S."/>
            <person name="Martin F."/>
            <person name="Nordberg H.P."/>
            <person name="Cantor M.N."/>
            <person name="Hua S.X."/>
        </authorList>
    </citation>
    <scope>NUCLEOTIDE SEQUENCE [LARGE SCALE GENOMIC DNA]</scope>
    <source>
        <strain evidence="2 3">MUT 4182</strain>
    </source>
</reference>
<accession>A0A0C3Q7G3</accession>
<evidence type="ECO:0000313" key="2">
    <source>
        <dbReference type="EMBL" id="KIO19464.1"/>
    </source>
</evidence>
<gene>
    <name evidence="2" type="ORF">M407DRAFT_53066</name>
</gene>
<organism evidence="2 3">
    <name type="scientific">Tulasnella calospora MUT 4182</name>
    <dbReference type="NCBI Taxonomy" id="1051891"/>
    <lineage>
        <taxon>Eukaryota</taxon>
        <taxon>Fungi</taxon>
        <taxon>Dikarya</taxon>
        <taxon>Basidiomycota</taxon>
        <taxon>Agaricomycotina</taxon>
        <taxon>Agaricomycetes</taxon>
        <taxon>Cantharellales</taxon>
        <taxon>Tulasnellaceae</taxon>
        <taxon>Tulasnella</taxon>
    </lineage>
</organism>
<dbReference type="GO" id="GO:0003676">
    <property type="term" value="F:nucleic acid binding"/>
    <property type="evidence" value="ECO:0007669"/>
    <property type="project" value="InterPro"/>
</dbReference>
<dbReference type="Proteomes" id="UP000054248">
    <property type="component" value="Unassembled WGS sequence"/>
</dbReference>